<feature type="transmembrane region" description="Helical" evidence="7">
    <location>
        <begin position="432"/>
        <end position="452"/>
    </location>
</feature>
<keyword evidence="5 7" id="KW-1133">Transmembrane helix</keyword>
<feature type="transmembrane region" description="Helical" evidence="7">
    <location>
        <begin position="362"/>
        <end position="382"/>
    </location>
</feature>
<evidence type="ECO:0000256" key="2">
    <source>
        <dbReference type="ARBA" id="ARBA00022448"/>
    </source>
</evidence>
<dbReference type="InterPro" id="IPR011701">
    <property type="entry name" value="MFS"/>
</dbReference>
<feature type="transmembrane region" description="Helical" evidence="7">
    <location>
        <begin position="83"/>
        <end position="102"/>
    </location>
</feature>
<organism evidence="9 10">
    <name type="scientific">Kineosporia succinea</name>
    <dbReference type="NCBI Taxonomy" id="84632"/>
    <lineage>
        <taxon>Bacteria</taxon>
        <taxon>Bacillati</taxon>
        <taxon>Actinomycetota</taxon>
        <taxon>Actinomycetes</taxon>
        <taxon>Kineosporiales</taxon>
        <taxon>Kineosporiaceae</taxon>
        <taxon>Kineosporia</taxon>
    </lineage>
</organism>
<dbReference type="Gene3D" id="1.20.1250.20">
    <property type="entry name" value="MFS general substrate transporter like domains"/>
    <property type="match status" value="1"/>
</dbReference>
<dbReference type="PROSITE" id="PS50850">
    <property type="entry name" value="MFS"/>
    <property type="match status" value="1"/>
</dbReference>
<keyword evidence="3" id="KW-1003">Cell membrane</keyword>
<reference evidence="9 10" key="1">
    <citation type="submission" date="2023-07" db="EMBL/GenBank/DDBJ databases">
        <title>Sequencing the genomes of 1000 actinobacteria strains.</title>
        <authorList>
            <person name="Klenk H.-P."/>
        </authorList>
    </citation>
    <scope>NUCLEOTIDE SEQUENCE [LARGE SCALE GENOMIC DNA]</scope>
    <source>
        <strain evidence="9 10">DSM 44388</strain>
    </source>
</reference>
<dbReference type="PANTHER" id="PTHR42718">
    <property type="entry name" value="MAJOR FACILITATOR SUPERFAMILY MULTIDRUG TRANSPORTER MFSC"/>
    <property type="match status" value="1"/>
</dbReference>
<evidence type="ECO:0000259" key="8">
    <source>
        <dbReference type="PROSITE" id="PS50850"/>
    </source>
</evidence>
<feature type="transmembrane region" description="Helical" evidence="7">
    <location>
        <begin position="337"/>
        <end position="356"/>
    </location>
</feature>
<dbReference type="Proteomes" id="UP001235712">
    <property type="component" value="Unassembled WGS sequence"/>
</dbReference>
<evidence type="ECO:0000256" key="7">
    <source>
        <dbReference type="SAM" id="Phobius"/>
    </source>
</evidence>
<feature type="transmembrane region" description="Helical" evidence="7">
    <location>
        <begin position="228"/>
        <end position="246"/>
    </location>
</feature>
<dbReference type="Gene3D" id="1.20.1720.10">
    <property type="entry name" value="Multidrug resistance protein D"/>
    <property type="match status" value="1"/>
</dbReference>
<feature type="transmembrane region" description="Helical" evidence="7">
    <location>
        <begin position="296"/>
        <end position="316"/>
    </location>
</feature>
<evidence type="ECO:0000256" key="4">
    <source>
        <dbReference type="ARBA" id="ARBA00022692"/>
    </source>
</evidence>
<dbReference type="Pfam" id="PF07690">
    <property type="entry name" value="MFS_1"/>
    <property type="match status" value="1"/>
</dbReference>
<proteinExistence type="predicted"/>
<keyword evidence="6 7" id="KW-0472">Membrane</keyword>
<comment type="caution">
    <text evidence="9">The sequence shown here is derived from an EMBL/GenBank/DDBJ whole genome shotgun (WGS) entry which is preliminary data.</text>
</comment>
<keyword evidence="2" id="KW-0813">Transport</keyword>
<dbReference type="EMBL" id="JAUSQZ010000001">
    <property type="protein sequence ID" value="MDP9825865.1"/>
    <property type="molecule type" value="Genomic_DNA"/>
</dbReference>
<feature type="transmembrane region" description="Helical" evidence="7">
    <location>
        <begin position="16"/>
        <end position="39"/>
    </location>
</feature>
<feature type="transmembrane region" description="Helical" evidence="7">
    <location>
        <begin position="51"/>
        <end position="71"/>
    </location>
</feature>
<evidence type="ECO:0000256" key="1">
    <source>
        <dbReference type="ARBA" id="ARBA00004651"/>
    </source>
</evidence>
<dbReference type="NCBIfam" id="TIGR00711">
    <property type="entry name" value="efflux_EmrB"/>
    <property type="match status" value="1"/>
</dbReference>
<accession>A0ABT9NZL0</accession>
<dbReference type="PANTHER" id="PTHR42718:SF42">
    <property type="entry name" value="EXPORT PROTEIN"/>
    <property type="match status" value="1"/>
</dbReference>
<feature type="transmembrane region" description="Helical" evidence="7">
    <location>
        <begin position="141"/>
        <end position="164"/>
    </location>
</feature>
<keyword evidence="4 7" id="KW-0812">Transmembrane</keyword>
<comment type="subcellular location">
    <subcellularLocation>
        <location evidence="1">Cell membrane</location>
        <topology evidence="1">Multi-pass membrane protein</topology>
    </subcellularLocation>
</comment>
<evidence type="ECO:0000313" key="9">
    <source>
        <dbReference type="EMBL" id="MDP9825865.1"/>
    </source>
</evidence>
<feature type="transmembrane region" description="Helical" evidence="7">
    <location>
        <begin position="267"/>
        <end position="290"/>
    </location>
</feature>
<feature type="transmembrane region" description="Helical" evidence="7">
    <location>
        <begin position="403"/>
        <end position="420"/>
    </location>
</feature>
<keyword evidence="10" id="KW-1185">Reference proteome</keyword>
<name>A0ABT9NZL0_9ACTN</name>
<protein>
    <submittedName>
        <fullName evidence="9">EmrB/QacA subfamily drug resistance transporter</fullName>
    </submittedName>
</protein>
<sequence>MPVKEPLRLATPQGRWVLTAAVLGSAVVSLDATVVNVALPTIGRDLDADVAGLQWTVNGYALTLAALILLGGSLGDRFGRRRVFVIGVGWFGIASLLCGLAPNLEVLVLARALQGIGGALLTPGSLAMISSSFHPADRARAIGAWSGLGGVSAAAGPLLGGALLEQSWRLIFLINLPLTVFVIVLALRHVPESLDPGAAKSLDLAGSVSGAIGLGGVTYALIAAGGLPSLVAGAVGLTGLAAFVLVERRSNHPLVPLDIFANRQFTAANLVTLALYAAISGTFFLLAVVLQTVVGLSPLQAGAATLPLTLLMLTLSSRTGALAARIGPRRPMTIGPLVMSAGLLLMLRIDVGTGYLTTALPAILVFGCGLTLTVAPLTAAVLGAAEDRHAGVASGVNNAVARTAGLLSVAVLPLVMGLSGDDFNRAGPLADGFHTAVVGCAVLVILASAIAWTQIRDDILEPEPQPYNCPVSEPPVHPR</sequence>
<evidence type="ECO:0000256" key="3">
    <source>
        <dbReference type="ARBA" id="ARBA00022475"/>
    </source>
</evidence>
<evidence type="ECO:0000313" key="10">
    <source>
        <dbReference type="Proteomes" id="UP001235712"/>
    </source>
</evidence>
<dbReference type="InterPro" id="IPR004638">
    <property type="entry name" value="EmrB-like"/>
</dbReference>
<feature type="domain" description="Major facilitator superfamily (MFS) profile" evidence="8">
    <location>
        <begin position="17"/>
        <end position="459"/>
    </location>
</feature>
<feature type="transmembrane region" description="Helical" evidence="7">
    <location>
        <begin position="170"/>
        <end position="190"/>
    </location>
</feature>
<dbReference type="SUPFAM" id="SSF103473">
    <property type="entry name" value="MFS general substrate transporter"/>
    <property type="match status" value="1"/>
</dbReference>
<dbReference type="InterPro" id="IPR020846">
    <property type="entry name" value="MFS_dom"/>
</dbReference>
<gene>
    <name evidence="9" type="ORF">J2S57_001614</name>
</gene>
<dbReference type="InterPro" id="IPR036259">
    <property type="entry name" value="MFS_trans_sf"/>
</dbReference>
<dbReference type="RefSeq" id="WP_307240079.1">
    <property type="nucleotide sequence ID" value="NZ_JAUSQZ010000001.1"/>
</dbReference>
<dbReference type="CDD" id="cd17321">
    <property type="entry name" value="MFS_MMR_MDR_like"/>
    <property type="match status" value="1"/>
</dbReference>
<evidence type="ECO:0000256" key="6">
    <source>
        <dbReference type="ARBA" id="ARBA00023136"/>
    </source>
</evidence>
<evidence type="ECO:0000256" key="5">
    <source>
        <dbReference type="ARBA" id="ARBA00022989"/>
    </source>
</evidence>